<keyword evidence="3" id="KW-0813">Transport</keyword>
<comment type="subcellular location">
    <subcellularLocation>
        <location evidence="1">Membrane</location>
        <topology evidence="1">Multi-pass membrane protein</topology>
    </subcellularLocation>
</comment>
<keyword evidence="5 7" id="KW-1133">Transmembrane helix</keyword>
<keyword evidence="6 7" id="KW-0472">Membrane</keyword>
<feature type="transmembrane region" description="Helical" evidence="7">
    <location>
        <begin position="80"/>
        <end position="98"/>
    </location>
</feature>
<evidence type="ECO:0000313" key="8">
    <source>
        <dbReference type="EMBL" id="CAD8918417.1"/>
    </source>
</evidence>
<dbReference type="GO" id="GO:0005337">
    <property type="term" value="F:nucleoside transmembrane transporter activity"/>
    <property type="evidence" value="ECO:0007669"/>
    <property type="project" value="InterPro"/>
</dbReference>
<dbReference type="EMBL" id="HBFS01017354">
    <property type="protein sequence ID" value="CAD8918417.1"/>
    <property type="molecule type" value="Transcribed_RNA"/>
</dbReference>
<evidence type="ECO:0000256" key="2">
    <source>
        <dbReference type="ARBA" id="ARBA00007965"/>
    </source>
</evidence>
<dbReference type="GO" id="GO:0005886">
    <property type="term" value="C:plasma membrane"/>
    <property type="evidence" value="ECO:0007669"/>
    <property type="project" value="TreeGrafter"/>
</dbReference>
<dbReference type="Pfam" id="PF01733">
    <property type="entry name" value="Nucleoside_tran"/>
    <property type="match status" value="1"/>
</dbReference>
<evidence type="ECO:0000256" key="5">
    <source>
        <dbReference type="ARBA" id="ARBA00022989"/>
    </source>
</evidence>
<dbReference type="InterPro" id="IPR002259">
    <property type="entry name" value="Eqnu_transpt"/>
</dbReference>
<protein>
    <recommendedName>
        <fullName evidence="9">Equilibrative nucleoside transporter 1</fullName>
    </recommendedName>
</protein>
<dbReference type="PANTHER" id="PTHR10332:SF10">
    <property type="entry name" value="EQUILIBRATIVE NUCLEOSIDE TRANSPORTER 4"/>
    <property type="match status" value="1"/>
</dbReference>
<organism evidence="8">
    <name type="scientific">Bicosoecida sp. CB-2014</name>
    <dbReference type="NCBI Taxonomy" id="1486930"/>
    <lineage>
        <taxon>Eukaryota</taxon>
        <taxon>Sar</taxon>
        <taxon>Stramenopiles</taxon>
        <taxon>Bigyra</taxon>
        <taxon>Opalozoa</taxon>
        <taxon>Bicosoecida</taxon>
    </lineage>
</organism>
<evidence type="ECO:0000256" key="3">
    <source>
        <dbReference type="ARBA" id="ARBA00022448"/>
    </source>
</evidence>
<accession>A0A7S1CGA6</accession>
<evidence type="ECO:0000256" key="4">
    <source>
        <dbReference type="ARBA" id="ARBA00022692"/>
    </source>
</evidence>
<feature type="transmembrane region" description="Helical" evidence="7">
    <location>
        <begin position="140"/>
        <end position="162"/>
    </location>
</feature>
<name>A0A7S1CGA6_9STRA</name>
<feature type="transmembrane region" description="Helical" evidence="7">
    <location>
        <begin position="7"/>
        <end position="29"/>
    </location>
</feature>
<evidence type="ECO:0000256" key="6">
    <source>
        <dbReference type="ARBA" id="ARBA00023136"/>
    </source>
</evidence>
<gene>
    <name evidence="8" type="ORF">BSP0115_LOCUS11679</name>
</gene>
<proteinExistence type="inferred from homology"/>
<feature type="transmembrane region" description="Helical" evidence="7">
    <location>
        <begin position="104"/>
        <end position="128"/>
    </location>
</feature>
<evidence type="ECO:0000256" key="7">
    <source>
        <dbReference type="SAM" id="Phobius"/>
    </source>
</evidence>
<sequence length="179" mass="20110">MEVFKRVWPMALVVALNFLVTLSLFPGLTSQMTSPNFTDQSGWYPIILITLFNCFDFIGRTAPRWDAAIFIGPRMLWVPTLLRLIFIPGFIFCLHHLYFFTSDFMGYLTMSLMALTNGYFGTLAMMYGPANVDAVNKERAGTIMVFFLTAGLTAGVWTGVLFNGLFGQQSTIIHGGRVY</sequence>
<dbReference type="PRINTS" id="PR01130">
    <property type="entry name" value="DERENTRNSPRT"/>
</dbReference>
<keyword evidence="4 7" id="KW-0812">Transmembrane</keyword>
<comment type="similarity">
    <text evidence="2">Belongs to the SLC29A/ENT transporter (TC 2.A.57) family.</text>
</comment>
<evidence type="ECO:0000256" key="1">
    <source>
        <dbReference type="ARBA" id="ARBA00004141"/>
    </source>
</evidence>
<dbReference type="AlphaFoldDB" id="A0A7S1CGA6"/>
<reference evidence="8" key="1">
    <citation type="submission" date="2021-01" db="EMBL/GenBank/DDBJ databases">
        <authorList>
            <person name="Corre E."/>
            <person name="Pelletier E."/>
            <person name="Niang G."/>
            <person name="Scheremetjew M."/>
            <person name="Finn R."/>
            <person name="Kale V."/>
            <person name="Holt S."/>
            <person name="Cochrane G."/>
            <person name="Meng A."/>
            <person name="Brown T."/>
            <person name="Cohen L."/>
        </authorList>
    </citation>
    <scope>NUCLEOTIDE SEQUENCE</scope>
    <source>
        <strain evidence="8">Ms1</strain>
    </source>
</reference>
<dbReference type="PANTHER" id="PTHR10332">
    <property type="entry name" value="EQUILIBRATIVE NUCLEOSIDE TRANSPORTER"/>
    <property type="match status" value="1"/>
</dbReference>
<evidence type="ECO:0008006" key="9">
    <source>
        <dbReference type="Google" id="ProtNLM"/>
    </source>
</evidence>